<evidence type="ECO:0000313" key="1">
    <source>
        <dbReference type="EMBL" id="KAK8788893.1"/>
    </source>
</evidence>
<dbReference type="AlphaFoldDB" id="A0AAQ4FQ12"/>
<proteinExistence type="predicted"/>
<accession>A0AAQ4FQ12</accession>
<dbReference type="Proteomes" id="UP001321473">
    <property type="component" value="Unassembled WGS sequence"/>
</dbReference>
<dbReference type="EMBL" id="JARKHS020000390">
    <property type="protein sequence ID" value="KAK8788893.1"/>
    <property type="molecule type" value="Genomic_DNA"/>
</dbReference>
<reference evidence="1 2" key="1">
    <citation type="journal article" date="2023" name="Arcadia Sci">
        <title>De novo assembly of a long-read Amblyomma americanum tick genome.</title>
        <authorList>
            <person name="Chou S."/>
            <person name="Poskanzer K.E."/>
            <person name="Rollins M."/>
            <person name="Thuy-Boun P.S."/>
        </authorList>
    </citation>
    <scope>NUCLEOTIDE SEQUENCE [LARGE SCALE GENOMIC DNA]</scope>
    <source>
        <strain evidence="1">F_SG_1</strain>
        <tissue evidence="1">Salivary glands</tissue>
    </source>
</reference>
<gene>
    <name evidence="1" type="ORF">V5799_021337</name>
</gene>
<comment type="caution">
    <text evidence="1">The sequence shown here is derived from an EMBL/GenBank/DDBJ whole genome shotgun (WGS) entry which is preliminary data.</text>
</comment>
<evidence type="ECO:0000313" key="2">
    <source>
        <dbReference type="Proteomes" id="UP001321473"/>
    </source>
</evidence>
<name>A0AAQ4FQ12_AMBAM</name>
<organism evidence="1 2">
    <name type="scientific">Amblyomma americanum</name>
    <name type="common">Lone star tick</name>
    <dbReference type="NCBI Taxonomy" id="6943"/>
    <lineage>
        <taxon>Eukaryota</taxon>
        <taxon>Metazoa</taxon>
        <taxon>Ecdysozoa</taxon>
        <taxon>Arthropoda</taxon>
        <taxon>Chelicerata</taxon>
        <taxon>Arachnida</taxon>
        <taxon>Acari</taxon>
        <taxon>Parasitiformes</taxon>
        <taxon>Ixodida</taxon>
        <taxon>Ixodoidea</taxon>
        <taxon>Ixodidae</taxon>
        <taxon>Amblyomminae</taxon>
        <taxon>Amblyomma</taxon>
    </lineage>
</organism>
<protein>
    <submittedName>
        <fullName evidence="1">Uncharacterized protein</fullName>
    </submittedName>
</protein>
<sequence length="91" mass="10110">MADKFQLLVKNARQIVQVVDNGQRIVKGAAMKNVAILQGNEISFSIVVNQARRLAHPPRMGGGPRSRVRDEARSCMQHLRLSPVCTAMSRE</sequence>
<keyword evidence="2" id="KW-1185">Reference proteome</keyword>